<dbReference type="UniPathway" id="UPA00378"/>
<dbReference type="EMBL" id="FN668639">
    <property type="protein sequence ID" value="CBK20403.2"/>
    <property type="molecule type" value="Genomic_DNA"/>
</dbReference>
<comment type="subunit">
    <text evidence="10">Component of the oligosaccharyltransferase (OST) complex.</text>
</comment>
<name>D8LXU8_BLAHO</name>
<organism evidence="11">
    <name type="scientific">Blastocystis hominis</name>
    <dbReference type="NCBI Taxonomy" id="12968"/>
    <lineage>
        <taxon>Eukaryota</taxon>
        <taxon>Sar</taxon>
        <taxon>Stramenopiles</taxon>
        <taxon>Bigyra</taxon>
        <taxon>Opalozoa</taxon>
        <taxon>Opalinata</taxon>
        <taxon>Blastocystidae</taxon>
        <taxon>Blastocystis</taxon>
    </lineage>
</organism>
<keyword evidence="12" id="KW-1185">Reference proteome</keyword>
<dbReference type="Pfam" id="PF04597">
    <property type="entry name" value="Ribophorin_I"/>
    <property type="match status" value="1"/>
</dbReference>
<evidence type="ECO:0000256" key="4">
    <source>
        <dbReference type="ARBA" id="ARBA00008905"/>
    </source>
</evidence>
<evidence type="ECO:0000256" key="7">
    <source>
        <dbReference type="ARBA" id="ARBA00022824"/>
    </source>
</evidence>
<dbReference type="PANTHER" id="PTHR21049:SF0">
    <property type="entry name" value="DOLICHYL-DIPHOSPHOOLIGOSACCHARIDE--PROTEIN GLYCOSYLTRANSFERASE SUBUNIT 1"/>
    <property type="match status" value="1"/>
</dbReference>
<evidence type="ECO:0000256" key="9">
    <source>
        <dbReference type="ARBA" id="ARBA00023136"/>
    </source>
</evidence>
<dbReference type="RefSeq" id="XP_012894451.1">
    <property type="nucleotide sequence ID" value="XM_013038997.1"/>
</dbReference>
<keyword evidence="9 10" id="KW-0472">Membrane</keyword>
<proteinExistence type="inferred from homology"/>
<keyword evidence="5 10" id="KW-0812">Transmembrane</keyword>
<evidence type="ECO:0000256" key="2">
    <source>
        <dbReference type="ARBA" id="ARBA00004115"/>
    </source>
</evidence>
<dbReference type="Proteomes" id="UP000008312">
    <property type="component" value="Unassembled WGS sequence"/>
</dbReference>
<gene>
    <name evidence="11" type="ORF">GSBLH_T00000747001</name>
</gene>
<evidence type="ECO:0000256" key="6">
    <source>
        <dbReference type="ARBA" id="ARBA00022729"/>
    </source>
</evidence>
<evidence type="ECO:0000313" key="12">
    <source>
        <dbReference type="Proteomes" id="UP000008312"/>
    </source>
</evidence>
<evidence type="ECO:0000313" key="11">
    <source>
        <dbReference type="EMBL" id="CBK20403.2"/>
    </source>
</evidence>
<feature type="signal peptide" evidence="10">
    <location>
        <begin position="1"/>
        <end position="18"/>
    </location>
</feature>
<dbReference type="InterPro" id="IPR007676">
    <property type="entry name" value="Ribophorin_I"/>
</dbReference>
<dbReference type="GeneID" id="24918040"/>
<feature type="chain" id="PRO_5005127192" description="Dolichyl-diphosphooligosaccharide--protein glycosyltransferase subunit 1" evidence="10">
    <location>
        <begin position="19"/>
        <end position="456"/>
    </location>
</feature>
<comment type="similarity">
    <text evidence="4 10">Belongs to the OST1 family.</text>
</comment>
<dbReference type="PANTHER" id="PTHR21049">
    <property type="entry name" value="RIBOPHORIN I"/>
    <property type="match status" value="1"/>
</dbReference>
<accession>D8LXU8</accession>
<protein>
    <recommendedName>
        <fullName evidence="10">Dolichyl-diphosphooligosaccharide--protein glycosyltransferase subunit 1</fullName>
    </recommendedName>
</protein>
<dbReference type="AlphaFoldDB" id="D8LXU8"/>
<keyword evidence="6 10" id="KW-0732">Signal</keyword>
<keyword evidence="7 10" id="KW-0256">Endoplasmic reticulum</keyword>
<evidence type="ECO:0000256" key="10">
    <source>
        <dbReference type="RuleBase" id="RU361143"/>
    </source>
</evidence>
<comment type="pathway">
    <text evidence="3 10">Protein modification; protein glycosylation.</text>
</comment>
<evidence type="ECO:0000256" key="5">
    <source>
        <dbReference type="ARBA" id="ARBA00022692"/>
    </source>
</evidence>
<feature type="transmembrane region" description="Helical" evidence="10">
    <location>
        <begin position="429"/>
        <end position="447"/>
    </location>
</feature>
<dbReference type="InParanoid" id="D8LXU8"/>
<dbReference type="GO" id="GO:0008250">
    <property type="term" value="C:oligosaccharyltransferase complex"/>
    <property type="evidence" value="ECO:0007669"/>
    <property type="project" value="UniProtKB-UniRule"/>
</dbReference>
<evidence type="ECO:0000256" key="3">
    <source>
        <dbReference type="ARBA" id="ARBA00004922"/>
    </source>
</evidence>
<reference evidence="11" key="1">
    <citation type="submission" date="2010-02" db="EMBL/GenBank/DDBJ databases">
        <title>Sequencing and annotation of the Blastocystis hominis genome.</title>
        <authorList>
            <person name="Wincker P."/>
        </authorList>
    </citation>
    <scope>NUCLEOTIDE SEQUENCE</scope>
    <source>
        <strain evidence="11">Singapore isolate B</strain>
    </source>
</reference>
<dbReference type="OMA" id="RYEYARE"/>
<dbReference type="GO" id="GO:0018279">
    <property type="term" value="P:protein N-linked glycosylation via asparagine"/>
    <property type="evidence" value="ECO:0007669"/>
    <property type="project" value="TreeGrafter"/>
</dbReference>
<dbReference type="OrthoDB" id="310030at2759"/>
<sequence length="456" mass="52579">MRVPAVVLTTMLFLLISAEKPLFENLSVIKTVDMTEAIVNVTIRYQVSPSQDDLVDYQVAIPNSDIEHMAYIETSALRKASLSLKKDELQPIEGVTLYTVHSSDKISNKFVFFVNYYLTHVFVPVPATITQQETPKYVFNHDLYVQSPYPSQKQEIRFNLPASTIFSYTDLSPNSKNGNTLTYGPFASLSPFVSPVSVRIHFPSVAKFRTLETVEREIEISHWGNVAIEEVIRARNSGSPLTGEFSRLDYYKSDPDSVPYWEELTARIDRRAMDVYYRDILGNITTSHVRRQPGSMLVELQMRFPMLGGWKNEFYWGYNLPSNRVLKKEGEHFSLTVPFSTPIEQVDVQELTVRVILPECVKNVEFSLPEGVEAMPVQKRFTYLDSSFRGRPVYEFKKRNLIELQKGETITVTYDLNQMMLWREPLMCIGAFAGLFFLKAVIHWLTWRNNDKVKRD</sequence>
<evidence type="ECO:0000256" key="1">
    <source>
        <dbReference type="ARBA" id="ARBA00002791"/>
    </source>
</evidence>
<comment type="function">
    <text evidence="1 10">Subunit of the oligosaccharyl transferase (OST) complex that catalyzes the initial transfer of a defined glycan (Glc(3)Man(9)GlcNAc(2) in eukaryotes) from the lipid carrier dolichol-pyrophosphate to an asparagine residue within an Asn-X-Ser/Thr consensus motif in nascent polypeptide chains, the first step in protein N-glycosylation. N-glycosylation occurs cotranslationally and the complex associates with the Sec61 complex at the channel-forming translocon complex that mediates protein translocation across the endoplasmic reticulum (ER). All subunits are required for a maximal enzyme activity.</text>
</comment>
<comment type="subcellular location">
    <subcellularLocation>
        <location evidence="2 10">Endoplasmic reticulum membrane</location>
        <topology evidence="2 10">Single-pass type I membrane protein</topology>
    </subcellularLocation>
</comment>
<keyword evidence="8 10" id="KW-1133">Transmembrane helix</keyword>
<evidence type="ECO:0000256" key="8">
    <source>
        <dbReference type="ARBA" id="ARBA00022989"/>
    </source>
</evidence>